<evidence type="ECO:0000313" key="17">
    <source>
        <dbReference type="Proteomes" id="UP000283003"/>
    </source>
</evidence>
<evidence type="ECO:0000256" key="10">
    <source>
        <dbReference type="ARBA" id="ARBA00023237"/>
    </source>
</evidence>
<keyword evidence="6" id="KW-0408">Iron</keyword>
<dbReference type="EMBL" id="RXOL01000009">
    <property type="protein sequence ID" value="RVQ65178.1"/>
    <property type="molecule type" value="Genomic_DNA"/>
</dbReference>
<keyword evidence="17" id="KW-1185">Reference proteome</keyword>
<accession>A0A437GUK6</accession>
<comment type="subcellular location">
    <subcellularLocation>
        <location evidence="1 11">Cell outer membrane</location>
        <topology evidence="1 11">Multi-pass membrane protein</topology>
    </subcellularLocation>
</comment>
<dbReference type="OrthoDB" id="7618183at2"/>
<evidence type="ECO:0000256" key="9">
    <source>
        <dbReference type="ARBA" id="ARBA00023136"/>
    </source>
</evidence>
<keyword evidence="13" id="KW-0732">Signal</keyword>
<gene>
    <name evidence="16" type="ORF">EKN06_14260</name>
</gene>
<dbReference type="InterPro" id="IPR039426">
    <property type="entry name" value="TonB-dep_rcpt-like"/>
</dbReference>
<evidence type="ECO:0000256" key="8">
    <source>
        <dbReference type="ARBA" id="ARBA00023077"/>
    </source>
</evidence>
<evidence type="ECO:0000313" key="16">
    <source>
        <dbReference type="EMBL" id="RVQ65178.1"/>
    </source>
</evidence>
<dbReference type="Pfam" id="PF00593">
    <property type="entry name" value="TonB_dep_Rec_b-barrel"/>
    <property type="match status" value="1"/>
</dbReference>
<dbReference type="Proteomes" id="UP000283003">
    <property type="component" value="Unassembled WGS sequence"/>
</dbReference>
<dbReference type="PANTHER" id="PTHR32552">
    <property type="entry name" value="FERRICHROME IRON RECEPTOR-RELATED"/>
    <property type="match status" value="1"/>
</dbReference>
<feature type="chain" id="PRO_5019181755" evidence="13">
    <location>
        <begin position="20"/>
        <end position="812"/>
    </location>
</feature>
<dbReference type="PANTHER" id="PTHR32552:SF81">
    <property type="entry name" value="TONB-DEPENDENT OUTER MEMBRANE RECEPTOR"/>
    <property type="match status" value="1"/>
</dbReference>
<keyword evidence="2 11" id="KW-0813">Transport</keyword>
<evidence type="ECO:0000256" key="1">
    <source>
        <dbReference type="ARBA" id="ARBA00004571"/>
    </source>
</evidence>
<evidence type="ECO:0000259" key="15">
    <source>
        <dbReference type="Pfam" id="PF07715"/>
    </source>
</evidence>
<feature type="domain" description="TonB-dependent receptor plug" evidence="15">
    <location>
        <begin position="52"/>
        <end position="160"/>
    </location>
</feature>
<feature type="signal peptide" evidence="13">
    <location>
        <begin position="1"/>
        <end position="19"/>
    </location>
</feature>
<evidence type="ECO:0000259" key="14">
    <source>
        <dbReference type="Pfam" id="PF00593"/>
    </source>
</evidence>
<evidence type="ECO:0000256" key="7">
    <source>
        <dbReference type="ARBA" id="ARBA00023065"/>
    </source>
</evidence>
<evidence type="ECO:0000256" key="2">
    <source>
        <dbReference type="ARBA" id="ARBA00022448"/>
    </source>
</evidence>
<keyword evidence="3 11" id="KW-1134">Transmembrane beta strand</keyword>
<dbReference type="InterPro" id="IPR012910">
    <property type="entry name" value="Plug_dom"/>
</dbReference>
<sequence length="812" mass="87976">MSVSGIALAVAISSTAALAQDGDLSQDAARTSAPSGGLEEIIVTARKRAETVQDVPVLVTAISEEMVERYDLTSLEKVAAFTPQFNIGRASNGSGAQITLRGIGSQATSIGLEQSTAVIVDGVYYGQARVINEAFFDLERVELLKGPQALFFGKNATAGVVSITTASPKDTFEAMGRVGYEFRSDNLVGSGFVSGPIAPNLSARLAVRVSHMSGGYFRNKQTEPLTTATFDIATGDLNPRVQQVSQGDQPGTDEKLIRGTLEWEPTSRLTANLKASWFKSDDESNSWNMVPFRCALGVPQPNPNVPCEKKFNVYMVNSPDGLGGSTPESREDGQSFNAYKSWSVTGSLNYDADDFLITSVSNYNWNRNRWGLGQNVPAEATFIAATENTSFWALSNETRVQTTFAGPVNAMLGGYYQKTRRNFRQYGAFAPLEDSSQPQFRRFDSTHRYSRTDGETLSAFGQVTWKVVPTVEIAGGVRFTHETKDSILYQEYVNAALQGLFIQYDPSDPTTYIVGDQTFENWSPEATITWQPSDQVTVYAAYKTAYKSGGFSNSALVTALTIPSDIAFEPEKAKGFEGGVKTTLFDRQLRFNVGAYYFKYTNLQIDYFNSITFQFITTNAGSATTRGVELETEFAPNALPGFSTRAALAYNKARYKDYLAPCYGGQSIAAGCDITFQGGPGQDLSGTPTAVAPAWTGNLGINYETDVSDGIVFATSGNVRYSSSYLGSSFGHPLSRQGEHAVLDATATIRTSDDRLEFSIIGKNLTNKFYISGVQEQPNSGSGTGTNNAIPSDIVGLVALPRTIMAQITTRF</sequence>
<keyword evidence="10 11" id="KW-0998">Cell outer membrane</keyword>
<evidence type="ECO:0000256" key="11">
    <source>
        <dbReference type="PROSITE-ProRule" id="PRU01360"/>
    </source>
</evidence>
<keyword evidence="9 11" id="KW-0472">Membrane</keyword>
<proteinExistence type="inferred from homology"/>
<comment type="caution">
    <text evidence="16">The sequence shown here is derived from an EMBL/GenBank/DDBJ whole genome shotgun (WGS) entry which is preliminary data.</text>
</comment>
<dbReference type="Pfam" id="PF07715">
    <property type="entry name" value="Plug"/>
    <property type="match status" value="1"/>
</dbReference>
<dbReference type="SUPFAM" id="SSF56935">
    <property type="entry name" value="Porins"/>
    <property type="match status" value="1"/>
</dbReference>
<evidence type="ECO:0000256" key="12">
    <source>
        <dbReference type="RuleBase" id="RU003357"/>
    </source>
</evidence>
<evidence type="ECO:0000256" key="4">
    <source>
        <dbReference type="ARBA" id="ARBA00022496"/>
    </source>
</evidence>
<evidence type="ECO:0000256" key="3">
    <source>
        <dbReference type="ARBA" id="ARBA00022452"/>
    </source>
</evidence>
<organism evidence="16 17">
    <name type="scientific">Croceicoccus ponticola</name>
    <dbReference type="NCBI Taxonomy" id="2217664"/>
    <lineage>
        <taxon>Bacteria</taxon>
        <taxon>Pseudomonadati</taxon>
        <taxon>Pseudomonadota</taxon>
        <taxon>Alphaproteobacteria</taxon>
        <taxon>Sphingomonadales</taxon>
        <taxon>Erythrobacteraceae</taxon>
        <taxon>Croceicoccus</taxon>
    </lineage>
</organism>
<dbReference type="AlphaFoldDB" id="A0A437GUK6"/>
<feature type="domain" description="TonB-dependent receptor-like beta-barrel" evidence="14">
    <location>
        <begin position="324"/>
        <end position="765"/>
    </location>
</feature>
<keyword evidence="7" id="KW-0406">Ion transport</keyword>
<dbReference type="InterPro" id="IPR036942">
    <property type="entry name" value="Beta-barrel_TonB_sf"/>
</dbReference>
<dbReference type="InterPro" id="IPR000531">
    <property type="entry name" value="Beta-barrel_TonB"/>
</dbReference>
<evidence type="ECO:0000256" key="6">
    <source>
        <dbReference type="ARBA" id="ARBA00023004"/>
    </source>
</evidence>
<protein>
    <submittedName>
        <fullName evidence="16">Ligand-gated channel</fullName>
    </submittedName>
</protein>
<keyword evidence="4" id="KW-0410">Iron transport</keyword>
<name>A0A437GUK6_9SPHN</name>
<evidence type="ECO:0000256" key="13">
    <source>
        <dbReference type="SAM" id="SignalP"/>
    </source>
</evidence>
<evidence type="ECO:0000256" key="5">
    <source>
        <dbReference type="ARBA" id="ARBA00022692"/>
    </source>
</evidence>
<reference evidence="16 17" key="1">
    <citation type="submission" date="2018-12" db="EMBL/GenBank/DDBJ databases">
        <title>Croceicoccus ponticola sp. nov., a lipolytic bacterium isolated from seawater.</title>
        <authorList>
            <person name="Yoon J.-H."/>
        </authorList>
    </citation>
    <scope>NUCLEOTIDE SEQUENCE [LARGE SCALE GENOMIC DNA]</scope>
    <source>
        <strain evidence="16 17">GM-16</strain>
    </source>
</reference>
<dbReference type="PROSITE" id="PS52016">
    <property type="entry name" value="TONB_DEPENDENT_REC_3"/>
    <property type="match status" value="1"/>
</dbReference>
<keyword evidence="5 11" id="KW-0812">Transmembrane</keyword>
<comment type="similarity">
    <text evidence="11 12">Belongs to the TonB-dependent receptor family.</text>
</comment>
<dbReference type="GO" id="GO:0009279">
    <property type="term" value="C:cell outer membrane"/>
    <property type="evidence" value="ECO:0007669"/>
    <property type="project" value="UniProtKB-SubCell"/>
</dbReference>
<dbReference type="GO" id="GO:0006826">
    <property type="term" value="P:iron ion transport"/>
    <property type="evidence" value="ECO:0007669"/>
    <property type="project" value="UniProtKB-KW"/>
</dbReference>
<dbReference type="Gene3D" id="2.40.170.20">
    <property type="entry name" value="TonB-dependent receptor, beta-barrel domain"/>
    <property type="match status" value="1"/>
</dbReference>
<keyword evidence="8 12" id="KW-0798">TonB box</keyword>